<keyword evidence="9 11" id="KW-0472">Membrane</keyword>
<dbReference type="HAMAP" id="MF_01393">
    <property type="entry name" value="ATP_synth_a_bact"/>
    <property type="match status" value="1"/>
</dbReference>
<keyword evidence="7 11" id="KW-1133">Transmembrane helix</keyword>
<dbReference type="InterPro" id="IPR023011">
    <property type="entry name" value="ATP_synth_F0_asu_AS"/>
</dbReference>
<dbReference type="GO" id="GO:0046933">
    <property type="term" value="F:proton-transporting ATP synthase activity, rotational mechanism"/>
    <property type="evidence" value="ECO:0007669"/>
    <property type="project" value="UniProtKB-UniRule"/>
</dbReference>
<keyword evidence="6 11" id="KW-0375">Hydrogen ion transport</keyword>
<evidence type="ECO:0000256" key="11">
    <source>
        <dbReference type="HAMAP-Rule" id="MF_01393"/>
    </source>
</evidence>
<feature type="transmembrane region" description="Helical" evidence="11">
    <location>
        <begin position="127"/>
        <end position="146"/>
    </location>
</feature>
<keyword evidence="4 11" id="KW-0138">CF(0)</keyword>
<dbReference type="Pfam" id="PF00119">
    <property type="entry name" value="ATP-synt_A"/>
    <property type="match status" value="1"/>
</dbReference>
<evidence type="ECO:0000256" key="10">
    <source>
        <dbReference type="ARBA" id="ARBA00023310"/>
    </source>
</evidence>
<dbReference type="EMBL" id="DTBH01000129">
    <property type="protein sequence ID" value="HGQ77436.1"/>
    <property type="molecule type" value="Genomic_DNA"/>
</dbReference>
<proteinExistence type="inferred from homology"/>
<dbReference type="PRINTS" id="PR00123">
    <property type="entry name" value="ATPASEA"/>
</dbReference>
<reference evidence="13" key="1">
    <citation type="journal article" date="2020" name="mSystems">
        <title>Genome- and Community-Level Interaction Insights into Carbon Utilization and Element Cycling Functions of Hydrothermarchaeota in Hydrothermal Sediment.</title>
        <authorList>
            <person name="Zhou Z."/>
            <person name="Liu Y."/>
            <person name="Xu W."/>
            <person name="Pan J."/>
            <person name="Luo Z.H."/>
            <person name="Li M."/>
        </authorList>
    </citation>
    <scope>NUCLEOTIDE SEQUENCE [LARGE SCALE GENOMIC DNA]</scope>
    <source>
        <strain evidence="13">SpSt-640</strain>
    </source>
</reference>
<keyword evidence="8 11" id="KW-0406">Ion transport</keyword>
<comment type="function">
    <text evidence="11 12">Key component of the proton channel; it plays a direct role in the translocation of protons across the membrane.</text>
</comment>
<feature type="transmembrane region" description="Helical" evidence="11">
    <location>
        <begin position="63"/>
        <end position="83"/>
    </location>
</feature>
<keyword evidence="3 11" id="KW-0813">Transport</keyword>
<accession>A0A7V4CNA2</accession>
<dbReference type="NCBIfam" id="TIGR01131">
    <property type="entry name" value="ATP_synt_6_or_A"/>
    <property type="match status" value="1"/>
</dbReference>
<keyword evidence="5 11" id="KW-0812">Transmembrane</keyword>
<dbReference type="GO" id="GO:0005886">
    <property type="term" value="C:plasma membrane"/>
    <property type="evidence" value="ECO:0007669"/>
    <property type="project" value="UniProtKB-SubCell"/>
</dbReference>
<dbReference type="GO" id="GO:0045259">
    <property type="term" value="C:proton-transporting ATP synthase complex"/>
    <property type="evidence" value="ECO:0007669"/>
    <property type="project" value="UniProtKB-KW"/>
</dbReference>
<evidence type="ECO:0000256" key="9">
    <source>
        <dbReference type="ARBA" id="ARBA00023136"/>
    </source>
</evidence>
<evidence type="ECO:0000256" key="12">
    <source>
        <dbReference type="RuleBase" id="RU000483"/>
    </source>
</evidence>
<dbReference type="Gene3D" id="1.20.120.220">
    <property type="entry name" value="ATP synthase, F0 complex, subunit A"/>
    <property type="match status" value="1"/>
</dbReference>
<dbReference type="InterPro" id="IPR000568">
    <property type="entry name" value="ATP_synth_F0_asu"/>
</dbReference>
<evidence type="ECO:0000256" key="2">
    <source>
        <dbReference type="ARBA" id="ARBA00006810"/>
    </source>
</evidence>
<keyword evidence="10 11" id="KW-0066">ATP synthesis</keyword>
<dbReference type="OrthoDB" id="9789241at2"/>
<evidence type="ECO:0000313" key="13">
    <source>
        <dbReference type="EMBL" id="HGQ77436.1"/>
    </source>
</evidence>
<dbReference type="SUPFAM" id="SSF81336">
    <property type="entry name" value="F1F0 ATP synthase subunit A"/>
    <property type="match status" value="1"/>
</dbReference>
<dbReference type="InterPro" id="IPR045082">
    <property type="entry name" value="ATP_syn_F0_a_bact/chloroplast"/>
</dbReference>
<dbReference type="AlphaFoldDB" id="A0A7V4CNA2"/>
<protein>
    <recommendedName>
        <fullName evidence="11 12">ATP synthase subunit a</fullName>
    </recommendedName>
    <alternativeName>
        <fullName evidence="11">ATP synthase F0 sector subunit a</fullName>
    </alternativeName>
    <alternativeName>
        <fullName evidence="11">F-ATPase subunit 6</fullName>
    </alternativeName>
</protein>
<evidence type="ECO:0000256" key="7">
    <source>
        <dbReference type="ARBA" id="ARBA00022989"/>
    </source>
</evidence>
<dbReference type="CDD" id="cd00310">
    <property type="entry name" value="ATP-synt_Fo_a_6"/>
    <property type="match status" value="1"/>
</dbReference>
<keyword evidence="11" id="KW-1003">Cell membrane</keyword>
<feature type="transmembrane region" description="Helical" evidence="11">
    <location>
        <begin position="261"/>
        <end position="284"/>
    </location>
</feature>
<comment type="similarity">
    <text evidence="2 11 12">Belongs to the ATPase A chain family.</text>
</comment>
<evidence type="ECO:0000256" key="4">
    <source>
        <dbReference type="ARBA" id="ARBA00022547"/>
    </source>
</evidence>
<organism evidence="13">
    <name type="scientific">Fervidobacterium pennivorans</name>
    <dbReference type="NCBI Taxonomy" id="93466"/>
    <lineage>
        <taxon>Bacteria</taxon>
        <taxon>Thermotogati</taxon>
        <taxon>Thermotogota</taxon>
        <taxon>Thermotogae</taxon>
        <taxon>Thermotogales</taxon>
        <taxon>Fervidobacteriaceae</taxon>
        <taxon>Fervidobacterium</taxon>
    </lineage>
</organism>
<comment type="caution">
    <text evidence="13">The sequence shown here is derived from an EMBL/GenBank/DDBJ whole genome shotgun (WGS) entry which is preliminary data.</text>
</comment>
<evidence type="ECO:0000256" key="6">
    <source>
        <dbReference type="ARBA" id="ARBA00022781"/>
    </source>
</evidence>
<name>A0A7V4CNA2_FERPE</name>
<dbReference type="PANTHER" id="PTHR42823:SF3">
    <property type="entry name" value="ATP SYNTHASE SUBUNIT A, CHLOROPLASTIC"/>
    <property type="match status" value="1"/>
</dbReference>
<evidence type="ECO:0000256" key="8">
    <source>
        <dbReference type="ARBA" id="ARBA00023065"/>
    </source>
</evidence>
<feature type="transmembrane region" description="Helical" evidence="11">
    <location>
        <begin position="233"/>
        <end position="255"/>
    </location>
</feature>
<sequence length="290" mass="32420">MSKKKMSTKAKIQLTVFLIIYTTVGLLNAKLMTAPPSEALKNIANRWIVQFGPTNVWYYRINPMTVIMSFVVIIVILAFARSVHKEFSLIPNRKQAFAESLMDFLYEIVESSVPNEKYARTVFKISMTLFIYIAVSNLIGGFIPGISADVSIAENGARTVKFVLFSDTWFPPTGDLNTNLTYAVMVFIISQYFAIKTKGVKGWLKGFLEPVAFMLPMNIVGELAKPLSHAMRLFGNITGGGILVLVISYLVKYMFLPPFLWGYFGIFSGLIQAFVFSTLAIAYMSSQIEG</sequence>
<comment type="subcellular location">
    <subcellularLocation>
        <location evidence="11 12">Cell membrane</location>
        <topology evidence="11 12">Multi-pass membrane protein</topology>
    </subcellularLocation>
    <subcellularLocation>
        <location evidence="1">Membrane</location>
        <topology evidence="1">Multi-pass membrane protein</topology>
    </subcellularLocation>
</comment>
<evidence type="ECO:0000256" key="3">
    <source>
        <dbReference type="ARBA" id="ARBA00022448"/>
    </source>
</evidence>
<evidence type="ECO:0000256" key="5">
    <source>
        <dbReference type="ARBA" id="ARBA00022692"/>
    </source>
</evidence>
<dbReference type="PANTHER" id="PTHR42823">
    <property type="entry name" value="ATP SYNTHASE SUBUNIT A, CHLOROPLASTIC"/>
    <property type="match status" value="1"/>
</dbReference>
<dbReference type="InterPro" id="IPR035908">
    <property type="entry name" value="F0_ATP_A_sf"/>
</dbReference>
<evidence type="ECO:0000256" key="1">
    <source>
        <dbReference type="ARBA" id="ARBA00004141"/>
    </source>
</evidence>
<dbReference type="PROSITE" id="PS00449">
    <property type="entry name" value="ATPASE_A"/>
    <property type="match status" value="1"/>
</dbReference>
<gene>
    <name evidence="11" type="primary">atpB</name>
    <name evidence="13" type="ORF">ENU12_05955</name>
</gene>
<feature type="transmembrane region" description="Helical" evidence="11">
    <location>
        <begin position="179"/>
        <end position="195"/>
    </location>
</feature>
<dbReference type="GO" id="GO:0042777">
    <property type="term" value="P:proton motive force-driven plasma membrane ATP synthesis"/>
    <property type="evidence" value="ECO:0007669"/>
    <property type="project" value="TreeGrafter"/>
</dbReference>